<feature type="coiled-coil region" evidence="1">
    <location>
        <begin position="53"/>
        <end position="87"/>
    </location>
</feature>
<dbReference type="RefSeq" id="WP_038117092.1">
    <property type="nucleotide sequence ID" value="NZ_LT906470.1"/>
</dbReference>
<reference evidence="3 4" key="1">
    <citation type="submission" date="2017-06" db="EMBL/GenBank/DDBJ databases">
        <authorList>
            <consortium name="Pathogen Informatics"/>
        </authorList>
    </citation>
    <scope>NUCLEOTIDE SEQUENCE [LARGE SCALE GENOMIC DNA]</scope>
    <source>
        <strain evidence="3 4">NCTC12018</strain>
    </source>
</reference>
<dbReference type="InterPro" id="IPR007060">
    <property type="entry name" value="FtsL/DivIC"/>
</dbReference>
<protein>
    <submittedName>
        <fullName evidence="3">Cell division protein FtsB</fullName>
    </submittedName>
</protein>
<feature type="region of interest" description="Disordered" evidence="2">
    <location>
        <begin position="1"/>
        <end position="23"/>
    </location>
</feature>
<proteinExistence type="predicted"/>
<keyword evidence="1" id="KW-0175">Coiled coil</keyword>
<name>A0A239YM59_9FIRM</name>
<gene>
    <name evidence="3" type="ORF">SAMEA44547418_00519</name>
</gene>
<evidence type="ECO:0000313" key="4">
    <source>
        <dbReference type="Proteomes" id="UP000214973"/>
    </source>
</evidence>
<dbReference type="Pfam" id="PF04977">
    <property type="entry name" value="DivIC"/>
    <property type="match status" value="1"/>
</dbReference>
<organism evidence="3 4">
    <name type="scientific">Veillonella rodentium</name>
    <dbReference type="NCBI Taxonomy" id="248315"/>
    <lineage>
        <taxon>Bacteria</taxon>
        <taxon>Bacillati</taxon>
        <taxon>Bacillota</taxon>
        <taxon>Negativicutes</taxon>
        <taxon>Veillonellales</taxon>
        <taxon>Veillonellaceae</taxon>
        <taxon>Veillonella</taxon>
    </lineage>
</organism>
<dbReference type="AlphaFoldDB" id="A0A239YM59"/>
<sequence>MNQHTTEIQRPKEPRKRVRPNRREQDQRIALMWIKRIGIGLMVLLLLGQAYRLVAVYQEKQHIEQQLEELKQRNDELEQEKAKLQDPKTIEGVAREELGLVKPGEVPYVK</sequence>
<keyword evidence="3" id="KW-0131">Cell cycle</keyword>
<keyword evidence="3" id="KW-0132">Cell division</keyword>
<keyword evidence="4" id="KW-1185">Reference proteome</keyword>
<evidence type="ECO:0000256" key="2">
    <source>
        <dbReference type="SAM" id="MobiDB-lite"/>
    </source>
</evidence>
<evidence type="ECO:0000256" key="1">
    <source>
        <dbReference type="SAM" id="Coils"/>
    </source>
</evidence>
<accession>A0A239YM59</accession>
<dbReference type="EMBL" id="LT906470">
    <property type="protein sequence ID" value="SNV59887.1"/>
    <property type="molecule type" value="Genomic_DNA"/>
</dbReference>
<evidence type="ECO:0000313" key="3">
    <source>
        <dbReference type="EMBL" id="SNV59887.1"/>
    </source>
</evidence>
<dbReference type="KEGG" id="vrm:44547418_00519"/>
<dbReference type="Proteomes" id="UP000214973">
    <property type="component" value="Chromosome 1"/>
</dbReference>
<dbReference type="GO" id="GO:0051301">
    <property type="term" value="P:cell division"/>
    <property type="evidence" value="ECO:0007669"/>
    <property type="project" value="UniProtKB-KW"/>
</dbReference>